<dbReference type="PANTHER" id="PTHR43301:SF3">
    <property type="entry name" value="ARABINAN ENDO-1,5-ALPHA-L-ARABINOSIDASE A-RELATED"/>
    <property type="match status" value="1"/>
</dbReference>
<evidence type="ECO:0000256" key="4">
    <source>
        <dbReference type="ARBA" id="ARBA00023295"/>
    </source>
</evidence>
<name>A0A562R2F1_9BURK</name>
<evidence type="ECO:0000256" key="2">
    <source>
        <dbReference type="ARBA" id="ARBA00009865"/>
    </source>
</evidence>
<dbReference type="PANTHER" id="PTHR43301">
    <property type="entry name" value="ARABINAN ENDO-1,5-ALPHA-L-ARABINOSIDASE"/>
    <property type="match status" value="1"/>
</dbReference>
<keyword evidence="8" id="KW-1185">Reference proteome</keyword>
<comment type="pathway">
    <text evidence="1">Glycan metabolism; L-arabinan degradation.</text>
</comment>
<feature type="signal peptide" evidence="6">
    <location>
        <begin position="1"/>
        <end position="22"/>
    </location>
</feature>
<protein>
    <submittedName>
        <fullName evidence="7">Glycosyl hydrolase family 43</fullName>
    </submittedName>
</protein>
<dbReference type="Pfam" id="PF04616">
    <property type="entry name" value="Glyco_hydro_43"/>
    <property type="match status" value="1"/>
</dbReference>
<dbReference type="EMBL" id="VLLB01000008">
    <property type="protein sequence ID" value="TWI62640.1"/>
    <property type="molecule type" value="Genomic_DNA"/>
</dbReference>
<comment type="similarity">
    <text evidence="2 5">Belongs to the glycosyl hydrolase 43 family.</text>
</comment>
<evidence type="ECO:0000256" key="5">
    <source>
        <dbReference type="RuleBase" id="RU361187"/>
    </source>
</evidence>
<evidence type="ECO:0000256" key="3">
    <source>
        <dbReference type="ARBA" id="ARBA00022801"/>
    </source>
</evidence>
<dbReference type="GO" id="GO:0004553">
    <property type="term" value="F:hydrolase activity, hydrolyzing O-glycosyl compounds"/>
    <property type="evidence" value="ECO:0007669"/>
    <property type="project" value="InterPro"/>
</dbReference>
<dbReference type="SUPFAM" id="SSF75005">
    <property type="entry name" value="Arabinanase/levansucrase/invertase"/>
    <property type="match status" value="1"/>
</dbReference>
<dbReference type="InterPro" id="IPR023296">
    <property type="entry name" value="Glyco_hydro_beta-prop_sf"/>
</dbReference>
<dbReference type="Proteomes" id="UP000318431">
    <property type="component" value="Unassembled WGS sequence"/>
</dbReference>
<gene>
    <name evidence="7" type="ORF">IP91_04162</name>
</gene>
<evidence type="ECO:0000256" key="6">
    <source>
        <dbReference type="SAM" id="SignalP"/>
    </source>
</evidence>
<keyword evidence="4 5" id="KW-0326">Glycosidase</keyword>
<reference evidence="7 8" key="1">
    <citation type="journal article" date="2015" name="Stand. Genomic Sci.">
        <title>Genomic Encyclopedia of Bacterial and Archaeal Type Strains, Phase III: the genomes of soil and plant-associated and newly described type strains.</title>
        <authorList>
            <person name="Whitman W.B."/>
            <person name="Woyke T."/>
            <person name="Klenk H.P."/>
            <person name="Zhou Y."/>
            <person name="Lilburn T.G."/>
            <person name="Beck B.J."/>
            <person name="De Vos P."/>
            <person name="Vandamme P."/>
            <person name="Eisen J.A."/>
            <person name="Garrity G."/>
            <person name="Hugenholtz P."/>
            <person name="Kyrpides N.C."/>
        </authorList>
    </citation>
    <scope>NUCLEOTIDE SEQUENCE [LARGE SCALE GENOMIC DNA]</scope>
    <source>
        <strain evidence="7 8">CGMCC 1.10822</strain>
    </source>
</reference>
<dbReference type="InterPro" id="IPR050727">
    <property type="entry name" value="GH43_arabinanases"/>
</dbReference>
<evidence type="ECO:0000256" key="1">
    <source>
        <dbReference type="ARBA" id="ARBA00004834"/>
    </source>
</evidence>
<accession>A0A562R2F1</accession>
<dbReference type="AlphaFoldDB" id="A0A562R2F1"/>
<keyword evidence="3 5" id="KW-0378">Hydrolase</keyword>
<feature type="chain" id="PRO_5022012245" evidence="6">
    <location>
        <begin position="23"/>
        <end position="365"/>
    </location>
</feature>
<proteinExistence type="inferred from homology"/>
<comment type="caution">
    <text evidence="7">The sequence shown here is derived from an EMBL/GenBank/DDBJ whole genome shotgun (WGS) entry which is preliminary data.</text>
</comment>
<organism evidence="7 8">
    <name type="scientific">Pseudoduganella lurida</name>
    <dbReference type="NCBI Taxonomy" id="1036180"/>
    <lineage>
        <taxon>Bacteria</taxon>
        <taxon>Pseudomonadati</taxon>
        <taxon>Pseudomonadota</taxon>
        <taxon>Betaproteobacteria</taxon>
        <taxon>Burkholderiales</taxon>
        <taxon>Oxalobacteraceae</taxon>
        <taxon>Telluria group</taxon>
        <taxon>Pseudoduganella</taxon>
    </lineage>
</organism>
<evidence type="ECO:0000313" key="7">
    <source>
        <dbReference type="EMBL" id="TWI62640.1"/>
    </source>
</evidence>
<dbReference type="PROSITE" id="PS51257">
    <property type="entry name" value="PROKAR_LIPOPROTEIN"/>
    <property type="match status" value="1"/>
</dbReference>
<sequence length="365" mass="39257">MTLRALAPALLLSLLACGHAIAAPATPAPLTLPAMPLHDPFIVADKASQTYYLYTSNVPSMSGQCGVGIMAYTSRDLKNWSRPTVVFDLPKGGWANGGGWAPEVHAWRGKYYLFTTLHNESAKLDQPSVSGWPAHRRGTILAVADGPKGPFLPVNGGEPIAPASLMTLDGTLHVDRDGKPWYVYAHEWVQTGDGTIEAMPLTAALQPAGKPVLLFKASSAAWSKGDRPVGADGTPAKQNVYVTDGPQLYPSQDGSLLMLWSSYDKDGYVQSVARSASGRLQGPWEQLEPIVRRDSGHGMLFDAFDGKRMLVLHRPFKNARGKLYEVRDAGGRIEVLNERVDLDGDHVMGPLAPPQRGKCPAAAGD</sequence>
<dbReference type="OrthoDB" id="9763933at2"/>
<dbReference type="Gene3D" id="2.115.10.20">
    <property type="entry name" value="Glycosyl hydrolase domain, family 43"/>
    <property type="match status" value="1"/>
</dbReference>
<dbReference type="RefSeq" id="WP_145651526.1">
    <property type="nucleotide sequence ID" value="NZ_VLLB01000008.1"/>
</dbReference>
<keyword evidence="6" id="KW-0732">Signal</keyword>
<dbReference type="InterPro" id="IPR006710">
    <property type="entry name" value="Glyco_hydro_43"/>
</dbReference>
<dbReference type="CDD" id="cd08981">
    <property type="entry name" value="GH43_Bt1873-like"/>
    <property type="match status" value="1"/>
</dbReference>
<evidence type="ECO:0000313" key="8">
    <source>
        <dbReference type="Proteomes" id="UP000318431"/>
    </source>
</evidence>
<dbReference type="GO" id="GO:0005975">
    <property type="term" value="P:carbohydrate metabolic process"/>
    <property type="evidence" value="ECO:0007669"/>
    <property type="project" value="InterPro"/>
</dbReference>